<dbReference type="Pfam" id="PF00534">
    <property type="entry name" value="Glycos_transf_1"/>
    <property type="match status" value="2"/>
</dbReference>
<dbReference type="EMBL" id="MHQN01000021">
    <property type="protein sequence ID" value="OHA03254.1"/>
    <property type="molecule type" value="Genomic_DNA"/>
</dbReference>
<evidence type="ECO:0000259" key="2">
    <source>
        <dbReference type="Pfam" id="PF13439"/>
    </source>
</evidence>
<dbReference type="AlphaFoldDB" id="A0A1G2KVP6"/>
<sequence>MAKPKIIVCATAYHPFVGGAEIAIQEVARRLSGQFDFLILTARMSRHLPRREARPEGTVIRLGFGTRFDKWLLPFLIPLHLIWNFGFRASDFVLWGMDISQGSVAAAAAKALFPLAPLVVTVQYGESPDYLRYGRGGLIRRGFRMMLARADRVTAISGYLLGLARAFDYCGPAAIVRNGVDVEKFKIQNVKGKTTRQTEKIIISVSRLVPKNGIDILLRAFAEVKKEIPQAVLHIAGDGPERDALETLAGALGVRGAVLFLGEVPHDDLPAHLSTADIFVRPSRSEGMGNAFVEAMAAGLPVIGAAVGGIPDIIEHERTGLLVRSEDAYDLARHIRDLLRDPAFAKKLASAGREKAVRDFDWDKIAAAYGDIFSQEINAKKRVVIATGLFPPEIGGPATYVHLLTEGLVRHGIGLRVIPFRSVRMLPKGIRHIAYVLNIIAVARGGDIVFAQDPVSTGLPALLAARLMGKSFLLKIVGDYAWEQYMQMQNDSAKRKTLEEFQQGIYDTKTEVRRFIERHVARHAKRVIVPSEYLKKIVMRWGVSEEKITVIYNAFVRQGIPVSKEKARTMLGISAHSFHIVSIGRLVPWKGYDAVISAMAVIVREIPEAHLSLIGSGLEEGALRKKIEDLGLGGAVSLVGNMPHDTALHYLRAGDVFVSNSSYEGFSHTLLEALAMGIPVMASDAGGNGEIITDGVSGRLYRRRDALSLAEEITRLYRDASLRERYTRGGKTVLEQFGVDALLASTAETIFSL</sequence>
<dbReference type="CDD" id="cd03801">
    <property type="entry name" value="GT4_PimA-like"/>
    <property type="match status" value="2"/>
</dbReference>
<evidence type="ECO:0000259" key="3">
    <source>
        <dbReference type="Pfam" id="PF13579"/>
    </source>
</evidence>
<dbReference type="Pfam" id="PF13439">
    <property type="entry name" value="Glyco_transf_4"/>
    <property type="match status" value="1"/>
</dbReference>
<feature type="domain" description="Glycosyltransferase subfamily 4-like N-terminal" evidence="3">
    <location>
        <begin position="412"/>
        <end position="553"/>
    </location>
</feature>
<dbReference type="Pfam" id="PF13579">
    <property type="entry name" value="Glyco_trans_4_4"/>
    <property type="match status" value="1"/>
</dbReference>
<organism evidence="4 5">
    <name type="scientific">Candidatus Sungbacteria bacterium RIFCSPHIGHO2_02_FULL_53_17</name>
    <dbReference type="NCBI Taxonomy" id="1802275"/>
    <lineage>
        <taxon>Bacteria</taxon>
        <taxon>Candidatus Sungiibacteriota</taxon>
    </lineage>
</organism>
<protein>
    <recommendedName>
        <fullName evidence="6">Glycosyltransferase</fullName>
    </recommendedName>
</protein>
<comment type="caution">
    <text evidence="4">The sequence shown here is derived from an EMBL/GenBank/DDBJ whole genome shotgun (WGS) entry which is preliminary data.</text>
</comment>
<dbReference type="PANTHER" id="PTHR45947">
    <property type="entry name" value="SULFOQUINOVOSYL TRANSFERASE SQD2"/>
    <property type="match status" value="1"/>
</dbReference>
<dbReference type="PANTHER" id="PTHR45947:SF14">
    <property type="entry name" value="SLL1723 PROTEIN"/>
    <property type="match status" value="1"/>
</dbReference>
<evidence type="ECO:0000313" key="5">
    <source>
        <dbReference type="Proteomes" id="UP000177177"/>
    </source>
</evidence>
<feature type="domain" description="Glycosyltransferase subfamily 4-like N-terminal" evidence="2">
    <location>
        <begin position="17"/>
        <end position="184"/>
    </location>
</feature>
<dbReference type="SUPFAM" id="SSF53756">
    <property type="entry name" value="UDP-Glycosyltransferase/glycogen phosphorylase"/>
    <property type="match status" value="2"/>
</dbReference>
<feature type="domain" description="Glycosyl transferase family 1" evidence="1">
    <location>
        <begin position="193"/>
        <end position="354"/>
    </location>
</feature>
<evidence type="ECO:0008006" key="6">
    <source>
        <dbReference type="Google" id="ProtNLM"/>
    </source>
</evidence>
<dbReference type="InterPro" id="IPR028098">
    <property type="entry name" value="Glyco_trans_4-like_N"/>
</dbReference>
<feature type="domain" description="Glycosyl transferase family 1" evidence="1">
    <location>
        <begin position="565"/>
        <end position="731"/>
    </location>
</feature>
<reference evidence="4 5" key="1">
    <citation type="journal article" date="2016" name="Nat. Commun.">
        <title>Thousands of microbial genomes shed light on interconnected biogeochemical processes in an aquifer system.</title>
        <authorList>
            <person name="Anantharaman K."/>
            <person name="Brown C.T."/>
            <person name="Hug L.A."/>
            <person name="Sharon I."/>
            <person name="Castelle C.J."/>
            <person name="Probst A.J."/>
            <person name="Thomas B.C."/>
            <person name="Singh A."/>
            <person name="Wilkins M.J."/>
            <person name="Karaoz U."/>
            <person name="Brodie E.L."/>
            <person name="Williams K.H."/>
            <person name="Hubbard S.S."/>
            <person name="Banfield J.F."/>
        </authorList>
    </citation>
    <scope>NUCLEOTIDE SEQUENCE [LARGE SCALE GENOMIC DNA]</scope>
</reference>
<accession>A0A1G2KVP6</accession>
<dbReference type="Gene3D" id="3.40.50.2000">
    <property type="entry name" value="Glycogen Phosphorylase B"/>
    <property type="match status" value="4"/>
</dbReference>
<dbReference type="InterPro" id="IPR001296">
    <property type="entry name" value="Glyco_trans_1"/>
</dbReference>
<gene>
    <name evidence="4" type="ORF">A3C92_03215</name>
</gene>
<evidence type="ECO:0000259" key="1">
    <source>
        <dbReference type="Pfam" id="PF00534"/>
    </source>
</evidence>
<name>A0A1G2KVP6_9BACT</name>
<evidence type="ECO:0000313" key="4">
    <source>
        <dbReference type="EMBL" id="OHA03254.1"/>
    </source>
</evidence>
<dbReference type="InterPro" id="IPR050194">
    <property type="entry name" value="Glycosyltransferase_grp1"/>
</dbReference>
<dbReference type="GO" id="GO:0016757">
    <property type="term" value="F:glycosyltransferase activity"/>
    <property type="evidence" value="ECO:0007669"/>
    <property type="project" value="InterPro"/>
</dbReference>
<proteinExistence type="predicted"/>
<dbReference type="Proteomes" id="UP000177177">
    <property type="component" value="Unassembled WGS sequence"/>
</dbReference>